<keyword evidence="1" id="KW-0472">Membrane</keyword>
<keyword evidence="3" id="KW-1185">Reference proteome</keyword>
<organism evidence="2 3">
    <name type="scientific">Stakelama marina</name>
    <dbReference type="NCBI Taxonomy" id="2826939"/>
    <lineage>
        <taxon>Bacteria</taxon>
        <taxon>Pseudomonadati</taxon>
        <taxon>Pseudomonadota</taxon>
        <taxon>Alphaproteobacteria</taxon>
        <taxon>Sphingomonadales</taxon>
        <taxon>Sphingomonadaceae</taxon>
        <taxon>Stakelama</taxon>
    </lineage>
</organism>
<accession>A0A8T4IEP4</accession>
<dbReference type="Proteomes" id="UP000676996">
    <property type="component" value="Unassembled WGS sequence"/>
</dbReference>
<name>A0A8T4IEP4_9SPHN</name>
<comment type="caution">
    <text evidence="2">The sequence shown here is derived from an EMBL/GenBank/DDBJ whole genome shotgun (WGS) entry which is preliminary data.</text>
</comment>
<protein>
    <submittedName>
        <fullName evidence="2">Uncharacterized protein</fullName>
    </submittedName>
</protein>
<proteinExistence type="predicted"/>
<keyword evidence="1" id="KW-0812">Transmembrane</keyword>
<feature type="transmembrane region" description="Helical" evidence="1">
    <location>
        <begin position="20"/>
        <end position="37"/>
    </location>
</feature>
<feature type="transmembrane region" description="Helical" evidence="1">
    <location>
        <begin position="131"/>
        <end position="150"/>
    </location>
</feature>
<reference evidence="2" key="1">
    <citation type="submission" date="2021-04" db="EMBL/GenBank/DDBJ databases">
        <title>Ouciella asimina sp. nov., isolated from the surface seawater in the hydrothermal field of Okinawa Trough.</title>
        <authorList>
            <person name="Shuang W."/>
        </authorList>
    </citation>
    <scope>NUCLEOTIDE SEQUENCE</scope>
    <source>
        <strain evidence="2">LXI357</strain>
    </source>
</reference>
<keyword evidence="1" id="KW-1133">Transmembrane helix</keyword>
<evidence type="ECO:0000256" key="1">
    <source>
        <dbReference type="SAM" id="Phobius"/>
    </source>
</evidence>
<dbReference type="AlphaFoldDB" id="A0A8T4IEP4"/>
<dbReference type="RefSeq" id="WP_284054740.1">
    <property type="nucleotide sequence ID" value="NZ_JAGRQC010000004.1"/>
</dbReference>
<gene>
    <name evidence="2" type="ORF">J7S20_13290</name>
</gene>
<evidence type="ECO:0000313" key="2">
    <source>
        <dbReference type="EMBL" id="MBR0553478.1"/>
    </source>
</evidence>
<evidence type="ECO:0000313" key="3">
    <source>
        <dbReference type="Proteomes" id="UP000676996"/>
    </source>
</evidence>
<feature type="transmembrane region" description="Helical" evidence="1">
    <location>
        <begin position="57"/>
        <end position="77"/>
    </location>
</feature>
<feature type="transmembrane region" description="Helical" evidence="1">
    <location>
        <begin position="89"/>
        <end position="111"/>
    </location>
</feature>
<dbReference type="EMBL" id="JAGRQC010000004">
    <property type="protein sequence ID" value="MBR0553478.1"/>
    <property type="molecule type" value="Genomic_DNA"/>
</dbReference>
<sequence length="159" mass="17411">MQDQNQISEKSREWRGAHPALWIAIFGILIAFAWEMLQLPFYQSAGLSPAEAARRCGLASLGDAGIMVGAYLVASIGNRQCPWLTRFEAWRFAAYLATGLVITAIVEVLAVGADWGWTYSESMPVLPGTDIGLVPMLMWIVVPSATLWLARRMGTGPAR</sequence>